<comment type="caution">
    <text evidence="13">The sequence shown here is derived from an EMBL/GenBank/DDBJ whole genome shotgun (WGS) entry which is preliminary data.</text>
</comment>
<evidence type="ECO:0000256" key="3">
    <source>
        <dbReference type="ARBA" id="ARBA00022448"/>
    </source>
</evidence>
<keyword evidence="10" id="KW-0175">Coiled coil</keyword>
<comment type="similarity">
    <text evidence="2 8 9">Belongs to the ATPase epsilon chain family.</text>
</comment>
<comment type="subunit">
    <text evidence="8 9">F-type ATPases have 2 components, CF(1) - the catalytic core - and CF(0) - the membrane proton channel. CF(1) has five subunits: alpha(3), beta(3), gamma(1), delta(1), epsilon(1). CF(0) has three main subunits: a, b and c.</text>
</comment>
<dbReference type="SUPFAM" id="SSF51344">
    <property type="entry name" value="Epsilon subunit of F1F0-ATP synthase N-terminal domain"/>
    <property type="match status" value="1"/>
</dbReference>
<feature type="coiled-coil region" evidence="10">
    <location>
        <begin position="93"/>
        <end position="120"/>
    </location>
</feature>
<dbReference type="CDD" id="cd12152">
    <property type="entry name" value="F1-ATPase_delta"/>
    <property type="match status" value="1"/>
</dbReference>
<evidence type="ECO:0000259" key="12">
    <source>
        <dbReference type="Pfam" id="PF02823"/>
    </source>
</evidence>
<evidence type="ECO:0000256" key="2">
    <source>
        <dbReference type="ARBA" id="ARBA00005712"/>
    </source>
</evidence>
<evidence type="ECO:0000313" key="13">
    <source>
        <dbReference type="EMBL" id="HIX67729.1"/>
    </source>
</evidence>
<dbReference type="EMBL" id="DXEM01000019">
    <property type="protein sequence ID" value="HIX67729.1"/>
    <property type="molecule type" value="Genomic_DNA"/>
</dbReference>
<dbReference type="Pfam" id="PF02823">
    <property type="entry name" value="ATP-synt_DE_N"/>
    <property type="match status" value="1"/>
</dbReference>
<keyword evidence="8" id="KW-1003">Cell membrane</keyword>
<sequence length="135" mass="15216">MADEGMRLEVTTPERIFYEGTAAMVELTTTEGEIGVYPKHIPMTMIVAPGVLTITEPDGTKKKAALMNGFLEITPDAMSILAEVAEWPEEIDQERVKKAKERARKRLEAKETEIDVMRAELALKRALVREKMIQK</sequence>
<keyword evidence="8" id="KW-0375">Hydrogen ion transport</keyword>
<evidence type="ECO:0000256" key="6">
    <source>
        <dbReference type="ARBA" id="ARBA00023196"/>
    </source>
</evidence>
<dbReference type="Gene3D" id="1.20.5.440">
    <property type="entry name" value="ATP synthase delta/epsilon subunit, C-terminal domain"/>
    <property type="match status" value="1"/>
</dbReference>
<dbReference type="GO" id="GO:0046933">
    <property type="term" value="F:proton-transporting ATP synthase activity, rotational mechanism"/>
    <property type="evidence" value="ECO:0007669"/>
    <property type="project" value="UniProtKB-UniRule"/>
</dbReference>
<dbReference type="InterPro" id="IPR036794">
    <property type="entry name" value="ATP_F1_dsu/esu_C_sf"/>
</dbReference>
<protein>
    <recommendedName>
        <fullName evidence="8">ATP synthase epsilon chain</fullName>
    </recommendedName>
    <alternativeName>
        <fullName evidence="8">ATP synthase F1 sector epsilon subunit</fullName>
    </alternativeName>
    <alternativeName>
        <fullName evidence="8">F-ATPase epsilon subunit</fullName>
    </alternativeName>
</protein>
<dbReference type="InterPro" id="IPR036771">
    <property type="entry name" value="ATPsynth_dsu/esu_N"/>
</dbReference>
<accession>A0A9D1WV41</accession>
<evidence type="ECO:0000256" key="10">
    <source>
        <dbReference type="SAM" id="Coils"/>
    </source>
</evidence>
<dbReference type="InterPro" id="IPR020547">
    <property type="entry name" value="ATP_synth_F1_esu_C"/>
</dbReference>
<keyword evidence="6 8" id="KW-0139">CF(1)</keyword>
<dbReference type="InterPro" id="IPR020546">
    <property type="entry name" value="ATP_synth_F1_dsu/esu_N"/>
</dbReference>
<keyword evidence="4 8" id="KW-0406">Ion transport</keyword>
<dbReference type="Proteomes" id="UP000886721">
    <property type="component" value="Unassembled WGS sequence"/>
</dbReference>
<reference evidence="13" key="1">
    <citation type="journal article" date="2021" name="PeerJ">
        <title>Extensive microbial diversity within the chicken gut microbiome revealed by metagenomics and culture.</title>
        <authorList>
            <person name="Gilroy R."/>
            <person name="Ravi A."/>
            <person name="Getino M."/>
            <person name="Pursley I."/>
            <person name="Horton D.L."/>
            <person name="Alikhan N.F."/>
            <person name="Baker D."/>
            <person name="Gharbi K."/>
            <person name="Hall N."/>
            <person name="Watson M."/>
            <person name="Adriaenssens E.M."/>
            <person name="Foster-Nyarko E."/>
            <person name="Jarju S."/>
            <person name="Secka A."/>
            <person name="Antonio M."/>
            <person name="Oren A."/>
            <person name="Chaudhuri R.R."/>
            <person name="La Ragione R."/>
            <person name="Hildebrand F."/>
            <person name="Pallen M.J."/>
        </authorList>
    </citation>
    <scope>NUCLEOTIDE SEQUENCE</scope>
    <source>
        <strain evidence="13">CHK191-13928</strain>
    </source>
</reference>
<evidence type="ECO:0000256" key="1">
    <source>
        <dbReference type="ARBA" id="ARBA00004202"/>
    </source>
</evidence>
<reference evidence="13" key="2">
    <citation type="submission" date="2021-04" db="EMBL/GenBank/DDBJ databases">
        <authorList>
            <person name="Gilroy R."/>
        </authorList>
    </citation>
    <scope>NUCLEOTIDE SEQUENCE</scope>
    <source>
        <strain evidence="13">CHK191-13928</strain>
    </source>
</reference>
<dbReference type="AlphaFoldDB" id="A0A9D1WV41"/>
<dbReference type="Gene3D" id="2.60.15.10">
    <property type="entry name" value="F0F1 ATP synthase delta/epsilon subunit, N-terminal"/>
    <property type="match status" value="1"/>
</dbReference>
<evidence type="ECO:0000256" key="4">
    <source>
        <dbReference type="ARBA" id="ARBA00023065"/>
    </source>
</evidence>
<dbReference type="PANTHER" id="PTHR13822:SF10">
    <property type="entry name" value="ATP SYNTHASE EPSILON CHAIN, CHLOROPLASTIC"/>
    <property type="match status" value="1"/>
</dbReference>
<dbReference type="SUPFAM" id="SSF46604">
    <property type="entry name" value="Epsilon subunit of F1F0-ATP synthase C-terminal domain"/>
    <property type="match status" value="1"/>
</dbReference>
<keyword evidence="3 8" id="KW-0813">Transport</keyword>
<keyword evidence="7 8" id="KW-0066">ATP synthesis</keyword>
<dbReference type="GO" id="GO:0005886">
    <property type="term" value="C:plasma membrane"/>
    <property type="evidence" value="ECO:0007669"/>
    <property type="project" value="UniProtKB-SubCell"/>
</dbReference>
<dbReference type="PANTHER" id="PTHR13822">
    <property type="entry name" value="ATP SYNTHASE DELTA/EPSILON CHAIN"/>
    <property type="match status" value="1"/>
</dbReference>
<evidence type="ECO:0000256" key="9">
    <source>
        <dbReference type="RuleBase" id="RU003656"/>
    </source>
</evidence>
<evidence type="ECO:0000256" key="8">
    <source>
        <dbReference type="HAMAP-Rule" id="MF_00530"/>
    </source>
</evidence>
<dbReference type="InterPro" id="IPR001469">
    <property type="entry name" value="ATP_synth_F1_dsu/esu"/>
</dbReference>
<dbReference type="HAMAP" id="MF_00530">
    <property type="entry name" value="ATP_synth_epsil_bac"/>
    <property type="match status" value="1"/>
</dbReference>
<dbReference type="NCBIfam" id="TIGR01216">
    <property type="entry name" value="ATP_synt_epsi"/>
    <property type="match status" value="1"/>
</dbReference>
<proteinExistence type="inferred from homology"/>
<organism evidence="13 14">
    <name type="scientific">Candidatus Anaerostipes excrementavium</name>
    <dbReference type="NCBI Taxonomy" id="2838463"/>
    <lineage>
        <taxon>Bacteria</taxon>
        <taxon>Bacillati</taxon>
        <taxon>Bacillota</taxon>
        <taxon>Clostridia</taxon>
        <taxon>Lachnospirales</taxon>
        <taxon>Lachnospiraceae</taxon>
        <taxon>Anaerostipes</taxon>
    </lineage>
</organism>
<feature type="domain" description="ATP synthase epsilon subunit C-terminal" evidence="11">
    <location>
        <begin position="89"/>
        <end position="129"/>
    </location>
</feature>
<keyword evidence="5 8" id="KW-0472">Membrane</keyword>
<evidence type="ECO:0000256" key="7">
    <source>
        <dbReference type="ARBA" id="ARBA00023310"/>
    </source>
</evidence>
<dbReference type="GO" id="GO:0005524">
    <property type="term" value="F:ATP binding"/>
    <property type="evidence" value="ECO:0007669"/>
    <property type="project" value="UniProtKB-UniRule"/>
</dbReference>
<gene>
    <name evidence="8 13" type="primary">atpC</name>
    <name evidence="13" type="ORF">H9735_06325</name>
</gene>
<evidence type="ECO:0000256" key="5">
    <source>
        <dbReference type="ARBA" id="ARBA00023136"/>
    </source>
</evidence>
<dbReference type="GO" id="GO:0045259">
    <property type="term" value="C:proton-transporting ATP synthase complex"/>
    <property type="evidence" value="ECO:0007669"/>
    <property type="project" value="UniProtKB-KW"/>
</dbReference>
<evidence type="ECO:0000313" key="14">
    <source>
        <dbReference type="Proteomes" id="UP000886721"/>
    </source>
</evidence>
<name>A0A9D1WV41_9FIRM</name>
<comment type="subcellular location">
    <subcellularLocation>
        <location evidence="1 8">Cell membrane</location>
        <topology evidence="1 8">Peripheral membrane protein</topology>
    </subcellularLocation>
</comment>
<comment type="function">
    <text evidence="8">Produces ATP from ADP in the presence of a proton gradient across the membrane.</text>
</comment>
<evidence type="ECO:0000259" key="11">
    <source>
        <dbReference type="Pfam" id="PF00401"/>
    </source>
</evidence>
<dbReference type="Pfam" id="PF00401">
    <property type="entry name" value="ATP-synt_DE"/>
    <property type="match status" value="1"/>
</dbReference>
<feature type="domain" description="ATP synthase F1 complex delta/epsilon subunit N-terminal" evidence="12">
    <location>
        <begin position="6"/>
        <end position="85"/>
    </location>
</feature>